<dbReference type="GO" id="GO:0004674">
    <property type="term" value="F:protein serine/threonine kinase activity"/>
    <property type="evidence" value="ECO:0007669"/>
    <property type="project" value="UniProtKB-KW"/>
</dbReference>
<proteinExistence type="inferred from homology"/>
<evidence type="ECO:0000256" key="5">
    <source>
        <dbReference type="SAM" id="SignalP"/>
    </source>
</evidence>
<dbReference type="PANTHER" id="PTHR48059">
    <property type="entry name" value="POLYGALACTURONASE INHIBITOR 1"/>
    <property type="match status" value="1"/>
</dbReference>
<evidence type="ECO:0000256" key="1">
    <source>
        <dbReference type="ARBA" id="ARBA00004196"/>
    </source>
</evidence>
<dbReference type="Gene3D" id="3.80.10.10">
    <property type="entry name" value="Ribonuclease Inhibitor"/>
    <property type="match status" value="3"/>
</dbReference>
<dbReference type="OrthoDB" id="676979at2759"/>
<feature type="signal peptide" evidence="5">
    <location>
        <begin position="1"/>
        <end position="21"/>
    </location>
</feature>
<keyword evidence="8" id="KW-1185">Reference proteome</keyword>
<comment type="caution">
    <text evidence="7">The sequence shown here is derived from an EMBL/GenBank/DDBJ whole genome shotgun (WGS) entry which is preliminary data.</text>
</comment>
<accession>A0A2G9GRZ3</accession>
<dbReference type="SUPFAM" id="SSF52058">
    <property type="entry name" value="L domain-like"/>
    <property type="match status" value="1"/>
</dbReference>
<dbReference type="EMBL" id="NKXS01003919">
    <property type="protein sequence ID" value="PIN08074.1"/>
    <property type="molecule type" value="Genomic_DNA"/>
</dbReference>
<keyword evidence="7" id="KW-0418">Kinase</keyword>
<protein>
    <submittedName>
        <fullName evidence="7">Non-specific serine/threonine protein kinase</fullName>
        <ecNumber evidence="7">2.7.11.1</ecNumber>
    </submittedName>
</protein>
<dbReference type="PANTHER" id="PTHR48059:SF30">
    <property type="entry name" value="OS06G0587000 PROTEIN"/>
    <property type="match status" value="1"/>
</dbReference>
<keyword evidence="2" id="KW-0433">Leucine-rich repeat</keyword>
<comment type="subcellular location">
    <subcellularLocation>
        <location evidence="1">Cell envelope</location>
    </subcellularLocation>
</comment>
<keyword evidence="3" id="KW-0677">Repeat</keyword>
<organism evidence="7 8">
    <name type="scientific">Handroanthus impetiginosus</name>
    <dbReference type="NCBI Taxonomy" id="429701"/>
    <lineage>
        <taxon>Eukaryota</taxon>
        <taxon>Viridiplantae</taxon>
        <taxon>Streptophyta</taxon>
        <taxon>Embryophyta</taxon>
        <taxon>Tracheophyta</taxon>
        <taxon>Spermatophyta</taxon>
        <taxon>Magnoliopsida</taxon>
        <taxon>eudicotyledons</taxon>
        <taxon>Gunneridae</taxon>
        <taxon>Pentapetalae</taxon>
        <taxon>asterids</taxon>
        <taxon>lamiids</taxon>
        <taxon>Lamiales</taxon>
        <taxon>Bignoniaceae</taxon>
        <taxon>Crescentiina</taxon>
        <taxon>Tabebuia alliance</taxon>
        <taxon>Handroanthus</taxon>
    </lineage>
</organism>
<dbReference type="InterPro" id="IPR051848">
    <property type="entry name" value="PGIP"/>
</dbReference>
<evidence type="ECO:0000256" key="2">
    <source>
        <dbReference type="ARBA" id="ARBA00022614"/>
    </source>
</evidence>
<dbReference type="FunFam" id="3.80.10.10:FF:000383">
    <property type="entry name" value="Leucine-rich repeat receptor protein kinase EMS1"/>
    <property type="match status" value="1"/>
</dbReference>
<evidence type="ECO:0000259" key="6">
    <source>
        <dbReference type="Pfam" id="PF08263"/>
    </source>
</evidence>
<evidence type="ECO:0000256" key="3">
    <source>
        <dbReference type="ARBA" id="ARBA00022737"/>
    </source>
</evidence>
<keyword evidence="5" id="KW-0732">Signal</keyword>
<evidence type="ECO:0000256" key="4">
    <source>
        <dbReference type="ARBA" id="ARBA00038043"/>
    </source>
</evidence>
<dbReference type="EC" id="2.7.11.1" evidence="7"/>
<dbReference type="InterPro" id="IPR001611">
    <property type="entry name" value="Leu-rich_rpt"/>
</dbReference>
<feature type="chain" id="PRO_5013829588" evidence="5">
    <location>
        <begin position="22"/>
        <end position="301"/>
    </location>
</feature>
<comment type="similarity">
    <text evidence="4">Belongs to the polygalacturonase-inhibiting protein family.</text>
</comment>
<feature type="domain" description="Leucine-rich repeat-containing N-terminal plant-type" evidence="6">
    <location>
        <begin position="27"/>
        <end position="66"/>
    </location>
</feature>
<evidence type="ECO:0000313" key="7">
    <source>
        <dbReference type="EMBL" id="PIN08074.1"/>
    </source>
</evidence>
<dbReference type="Pfam" id="PF00560">
    <property type="entry name" value="LRR_1"/>
    <property type="match status" value="3"/>
</dbReference>
<sequence length="301" mass="33192">MTTFIVLAITFFSLITNSVHSSSIVADFHALIALKQGFESSNVAISTWKIDSSEPTSVCSWSGIKCFQDRVVSLNLSNMALYGTVSPDISRLDKLIELSIDGNNFTGEIKIENMSSLRFVNISNNLFGGSMDWNYSSLESLEVLDAYNNNFSAFLPLGILSLKNLKHLELGGNYFYGRIPAAYGNLFALEYLSLAGNDLHGKIPKELGNLTNLKEIYLGYYNVFEGGIPKEFGKLANLVHMDLSTCELDGEIPPELGNLKSLDTLFLHINRLSGSIPRELGNLTSLILRADTGLRRRLSST</sequence>
<dbReference type="STRING" id="429701.A0A2G9GRZ3"/>
<gene>
    <name evidence="7" type="ORF">CDL12_19363</name>
</gene>
<evidence type="ECO:0000313" key="8">
    <source>
        <dbReference type="Proteomes" id="UP000231279"/>
    </source>
</evidence>
<dbReference type="FunFam" id="3.80.10.10:FF:000371">
    <property type="entry name" value="Leucine-rich repeat receptor-like serine/threonine-protein kinase BAM3"/>
    <property type="match status" value="1"/>
</dbReference>
<dbReference type="InterPro" id="IPR032675">
    <property type="entry name" value="LRR_dom_sf"/>
</dbReference>
<dbReference type="Proteomes" id="UP000231279">
    <property type="component" value="Unassembled WGS sequence"/>
</dbReference>
<reference evidence="8" key="1">
    <citation type="journal article" date="2018" name="Gigascience">
        <title>Genome assembly of the Pink Ipe (Handroanthus impetiginosus, Bignoniaceae), a highly valued, ecologically keystone Neotropical timber forest tree.</title>
        <authorList>
            <person name="Silva-Junior O.B."/>
            <person name="Grattapaglia D."/>
            <person name="Novaes E."/>
            <person name="Collevatti R.G."/>
        </authorList>
    </citation>
    <scope>NUCLEOTIDE SEQUENCE [LARGE SCALE GENOMIC DNA]</scope>
    <source>
        <strain evidence="8">cv. UFG-1</strain>
    </source>
</reference>
<keyword evidence="7" id="KW-0723">Serine/threonine-protein kinase</keyword>
<dbReference type="InterPro" id="IPR013210">
    <property type="entry name" value="LRR_N_plant-typ"/>
</dbReference>
<dbReference type="Pfam" id="PF08263">
    <property type="entry name" value="LRRNT_2"/>
    <property type="match status" value="1"/>
</dbReference>
<keyword evidence="7" id="KW-0808">Transferase</keyword>
<name>A0A2G9GRZ3_9LAMI</name>
<dbReference type="AlphaFoldDB" id="A0A2G9GRZ3"/>